<evidence type="ECO:0000256" key="1">
    <source>
        <dbReference type="ARBA" id="ARBA00004479"/>
    </source>
</evidence>
<dbReference type="InterPro" id="IPR013106">
    <property type="entry name" value="Ig_V-set"/>
</dbReference>
<dbReference type="GO" id="GO:0005911">
    <property type="term" value="C:cell-cell junction"/>
    <property type="evidence" value="ECO:0007669"/>
    <property type="project" value="TreeGrafter"/>
</dbReference>
<comment type="caution">
    <text evidence="10">The sequence shown here is derived from an EMBL/GenBank/DDBJ whole genome shotgun (WGS) entry which is preliminary data.</text>
</comment>
<dbReference type="Pfam" id="PF07686">
    <property type="entry name" value="V-set"/>
    <property type="match status" value="1"/>
</dbReference>
<dbReference type="InterPro" id="IPR003599">
    <property type="entry name" value="Ig_sub"/>
</dbReference>
<keyword evidence="7" id="KW-0812">Transmembrane</keyword>
<evidence type="ECO:0000259" key="9">
    <source>
        <dbReference type="PROSITE" id="PS50835"/>
    </source>
</evidence>
<dbReference type="InterPro" id="IPR013783">
    <property type="entry name" value="Ig-like_fold"/>
</dbReference>
<dbReference type="GO" id="GO:0005886">
    <property type="term" value="C:plasma membrane"/>
    <property type="evidence" value="ECO:0007669"/>
    <property type="project" value="TreeGrafter"/>
</dbReference>
<sequence>MIYVLLLCFLYVETSAYSFEEEPDDTNAIEGTGVTLRCIVSDLGTMNVHWYNHAKHRYLSKDREVYRYPDDNGRFSISGDERRGEFFLGISNVTFEDAGMYACLLFEGGSFRLSSRNALLQVYQKPEKGFPVCSIIPDLYGGEVGPGDWITLQCVAELEGGSPFSRLDWVRQFEILPGAYLDESQPQALYEFRLTEFHNGAIFTCIENNPALEMQRSCSVMPYYYPTNVTLEVKPKHPKTGDDITIHCIVQAMPSMGLNYTWFLNDTEISRLTANGEYSFNDDGTQLTMYSVNSYYNHSHIECHVINIIELEGKSSYLFEIEDDRAVVKLSPVDTATNPVTPAVVLGIVVTLFLLFIIISLVIFYKRRRVGILHLLKARRSSLRQSQQYTDTQRYTRRPESDDIPADDESAHSVLICTTPHDAIQEHFKELQRTNSKVSERPDKPNIPNRRSSSTRGRSRPIISGPISPVIPDLPVTLRDLNIKHTDSTSIDEDYVSDADTDWDL</sequence>
<feature type="region of interest" description="Disordered" evidence="6">
    <location>
        <begin position="431"/>
        <end position="468"/>
    </location>
</feature>
<dbReference type="SMART" id="SM00408">
    <property type="entry name" value="IGc2"/>
    <property type="match status" value="1"/>
</dbReference>
<proteinExistence type="predicted"/>
<evidence type="ECO:0000313" key="11">
    <source>
        <dbReference type="Proteomes" id="UP001152320"/>
    </source>
</evidence>
<keyword evidence="11" id="KW-1185">Reference proteome</keyword>
<keyword evidence="2 7" id="KW-0472">Membrane</keyword>
<keyword evidence="8" id="KW-0732">Signal</keyword>
<evidence type="ECO:0000256" key="7">
    <source>
        <dbReference type="SAM" id="Phobius"/>
    </source>
</evidence>
<keyword evidence="7" id="KW-1133">Transmembrane helix</keyword>
<dbReference type="GO" id="GO:0098609">
    <property type="term" value="P:cell-cell adhesion"/>
    <property type="evidence" value="ECO:0007669"/>
    <property type="project" value="TreeGrafter"/>
</dbReference>
<comment type="subcellular location">
    <subcellularLocation>
        <location evidence="1">Membrane</location>
        <topology evidence="1">Single-pass type I membrane protein</topology>
    </subcellularLocation>
</comment>
<dbReference type="SMART" id="SM00406">
    <property type="entry name" value="IGv"/>
    <property type="match status" value="1"/>
</dbReference>
<organism evidence="10 11">
    <name type="scientific">Holothuria leucospilota</name>
    <name type="common">Black long sea cucumber</name>
    <name type="synonym">Mertensiothuria leucospilota</name>
    <dbReference type="NCBI Taxonomy" id="206669"/>
    <lineage>
        <taxon>Eukaryota</taxon>
        <taxon>Metazoa</taxon>
        <taxon>Echinodermata</taxon>
        <taxon>Eleutherozoa</taxon>
        <taxon>Echinozoa</taxon>
        <taxon>Holothuroidea</taxon>
        <taxon>Aspidochirotacea</taxon>
        <taxon>Aspidochirotida</taxon>
        <taxon>Holothuriidae</taxon>
        <taxon>Holothuria</taxon>
    </lineage>
</organism>
<dbReference type="SUPFAM" id="SSF48726">
    <property type="entry name" value="Immunoglobulin"/>
    <property type="match status" value="3"/>
</dbReference>
<dbReference type="InterPro" id="IPR051275">
    <property type="entry name" value="Cell_adhesion_signaling"/>
</dbReference>
<feature type="chain" id="PRO_5040455663" evidence="8">
    <location>
        <begin position="17"/>
        <end position="505"/>
    </location>
</feature>
<dbReference type="InterPro" id="IPR036179">
    <property type="entry name" value="Ig-like_dom_sf"/>
</dbReference>
<protein>
    <submittedName>
        <fullName evidence="10">Cell adhesion molecule 3</fullName>
    </submittedName>
</protein>
<dbReference type="GO" id="GO:0050839">
    <property type="term" value="F:cell adhesion molecule binding"/>
    <property type="evidence" value="ECO:0007669"/>
    <property type="project" value="TreeGrafter"/>
</dbReference>
<evidence type="ECO:0000256" key="4">
    <source>
        <dbReference type="ARBA" id="ARBA00023180"/>
    </source>
</evidence>
<evidence type="ECO:0000256" key="6">
    <source>
        <dbReference type="SAM" id="MobiDB-lite"/>
    </source>
</evidence>
<evidence type="ECO:0000313" key="10">
    <source>
        <dbReference type="EMBL" id="KAJ8026441.1"/>
    </source>
</evidence>
<name>A0A9Q0YRN4_HOLLE</name>
<dbReference type="SMART" id="SM00409">
    <property type="entry name" value="IG"/>
    <property type="match status" value="2"/>
</dbReference>
<dbReference type="Proteomes" id="UP001152320">
    <property type="component" value="Chromosome 16"/>
</dbReference>
<feature type="signal peptide" evidence="8">
    <location>
        <begin position="1"/>
        <end position="16"/>
    </location>
</feature>
<evidence type="ECO:0000256" key="5">
    <source>
        <dbReference type="ARBA" id="ARBA00023319"/>
    </source>
</evidence>
<feature type="domain" description="Ig-like" evidence="9">
    <location>
        <begin position="131"/>
        <end position="219"/>
    </location>
</feature>
<evidence type="ECO:0000256" key="2">
    <source>
        <dbReference type="ARBA" id="ARBA00023136"/>
    </source>
</evidence>
<evidence type="ECO:0000256" key="3">
    <source>
        <dbReference type="ARBA" id="ARBA00023157"/>
    </source>
</evidence>
<feature type="compositionally biased region" description="Basic and acidic residues" evidence="6">
    <location>
        <begin position="431"/>
        <end position="444"/>
    </location>
</feature>
<feature type="transmembrane region" description="Helical" evidence="7">
    <location>
        <begin position="343"/>
        <end position="365"/>
    </location>
</feature>
<dbReference type="InterPro" id="IPR007110">
    <property type="entry name" value="Ig-like_dom"/>
</dbReference>
<dbReference type="PANTHER" id="PTHR11640">
    <property type="entry name" value="NEPHRIN"/>
    <property type="match status" value="1"/>
</dbReference>
<dbReference type="PANTHER" id="PTHR11640:SF31">
    <property type="entry name" value="IRREGULAR CHIASM C-ROUGHEST PROTEIN-RELATED"/>
    <property type="match status" value="1"/>
</dbReference>
<keyword evidence="5" id="KW-0393">Immunoglobulin domain</keyword>
<evidence type="ECO:0000256" key="8">
    <source>
        <dbReference type="SAM" id="SignalP"/>
    </source>
</evidence>
<dbReference type="OrthoDB" id="8611351at2759"/>
<gene>
    <name evidence="10" type="ORF">HOLleu_31257</name>
</gene>
<dbReference type="InterPro" id="IPR003598">
    <property type="entry name" value="Ig_sub2"/>
</dbReference>
<dbReference type="AlphaFoldDB" id="A0A9Q0YRN4"/>
<reference evidence="10" key="1">
    <citation type="submission" date="2021-10" db="EMBL/GenBank/DDBJ databases">
        <title>Tropical sea cucumber genome reveals ecological adaptation and Cuvierian tubules defense mechanism.</title>
        <authorList>
            <person name="Chen T."/>
        </authorList>
    </citation>
    <scope>NUCLEOTIDE SEQUENCE</scope>
    <source>
        <strain evidence="10">Nanhai2018</strain>
        <tissue evidence="10">Muscle</tissue>
    </source>
</reference>
<dbReference type="PROSITE" id="PS50835">
    <property type="entry name" value="IG_LIKE"/>
    <property type="match status" value="3"/>
</dbReference>
<dbReference type="Gene3D" id="2.60.40.10">
    <property type="entry name" value="Immunoglobulins"/>
    <property type="match status" value="2"/>
</dbReference>
<feature type="compositionally biased region" description="Low complexity" evidence="6">
    <location>
        <begin position="450"/>
        <end position="468"/>
    </location>
</feature>
<feature type="domain" description="Ig-like" evidence="9">
    <location>
        <begin position="226"/>
        <end position="307"/>
    </location>
</feature>
<feature type="domain" description="Ig-like" evidence="9">
    <location>
        <begin position="17"/>
        <end position="103"/>
    </location>
</feature>
<feature type="region of interest" description="Disordered" evidence="6">
    <location>
        <begin position="386"/>
        <end position="409"/>
    </location>
</feature>
<dbReference type="EMBL" id="JAIZAY010000016">
    <property type="protein sequence ID" value="KAJ8026441.1"/>
    <property type="molecule type" value="Genomic_DNA"/>
</dbReference>
<keyword evidence="4" id="KW-0325">Glycoprotein</keyword>
<accession>A0A9Q0YRN4</accession>
<keyword evidence="3" id="KW-1015">Disulfide bond</keyword>